<organism evidence="1 2">
    <name type="scientific">Aetokthonos hydrillicola Thurmond2011</name>
    <dbReference type="NCBI Taxonomy" id="2712845"/>
    <lineage>
        <taxon>Bacteria</taxon>
        <taxon>Bacillati</taxon>
        <taxon>Cyanobacteriota</taxon>
        <taxon>Cyanophyceae</taxon>
        <taxon>Nostocales</taxon>
        <taxon>Hapalosiphonaceae</taxon>
        <taxon>Aetokthonos</taxon>
    </lineage>
</organism>
<keyword evidence="2" id="KW-1185">Reference proteome</keyword>
<protein>
    <submittedName>
        <fullName evidence="1">Uncharacterized protein</fullName>
    </submittedName>
</protein>
<comment type="caution">
    <text evidence="1">The sequence shown here is derived from an EMBL/GenBank/DDBJ whole genome shotgun (WGS) entry which is preliminary data.</text>
</comment>
<gene>
    <name evidence="1" type="ORF">G7B40_024205</name>
</gene>
<name>A0AAP5MB80_9CYAN</name>
<dbReference type="AlphaFoldDB" id="A0AAP5MB80"/>
<dbReference type="EMBL" id="JAALHA020000013">
    <property type="protein sequence ID" value="MDR9897647.1"/>
    <property type="molecule type" value="Genomic_DNA"/>
</dbReference>
<sequence>MIRRRVKWSKGDVIALLSLLVAILSLFVGVVTPEIRAFLALHICGMN</sequence>
<proteinExistence type="predicted"/>
<evidence type="ECO:0000313" key="1">
    <source>
        <dbReference type="EMBL" id="MDR9897647.1"/>
    </source>
</evidence>
<accession>A0AAP5MB80</accession>
<reference evidence="2" key="1">
    <citation type="journal article" date="2021" name="Science">
        <title>Hunting the eagle killer: A cyanobacterial neurotoxin causes vacuolar myelinopathy.</title>
        <authorList>
            <person name="Breinlinger S."/>
            <person name="Phillips T.J."/>
            <person name="Haram B.N."/>
            <person name="Mares J."/>
            <person name="Martinez Yerena J.A."/>
            <person name="Hrouzek P."/>
            <person name="Sobotka R."/>
            <person name="Henderson W.M."/>
            <person name="Schmieder P."/>
            <person name="Williams S.M."/>
            <person name="Lauderdale J.D."/>
            <person name="Wilde H.D."/>
            <person name="Gerrin W."/>
            <person name="Kust A."/>
            <person name="Washington J.W."/>
            <person name="Wagner C."/>
            <person name="Geier B."/>
            <person name="Liebeke M."/>
            <person name="Enke H."/>
            <person name="Niedermeyer T.H.J."/>
            <person name="Wilde S.B."/>
        </authorList>
    </citation>
    <scope>NUCLEOTIDE SEQUENCE [LARGE SCALE GENOMIC DNA]</scope>
    <source>
        <strain evidence="2">Thurmond2011</strain>
    </source>
</reference>
<evidence type="ECO:0000313" key="2">
    <source>
        <dbReference type="Proteomes" id="UP000667802"/>
    </source>
</evidence>
<dbReference type="Proteomes" id="UP000667802">
    <property type="component" value="Unassembled WGS sequence"/>
</dbReference>